<dbReference type="PIRSF" id="PIRSF005461">
    <property type="entry name" value="23S_rRNA_mtase"/>
    <property type="match status" value="1"/>
</dbReference>
<evidence type="ECO:0000256" key="1">
    <source>
        <dbReference type="ARBA" id="ARBA00022552"/>
    </source>
</evidence>
<evidence type="ECO:0000256" key="12">
    <source>
        <dbReference type="PIRSR" id="PIRSR005461-1"/>
    </source>
</evidence>
<evidence type="ECO:0000313" key="15">
    <source>
        <dbReference type="Proteomes" id="UP000036406"/>
    </source>
</evidence>
<dbReference type="Gene3D" id="3.40.50.150">
    <property type="entry name" value="Vaccinia Virus protein VP39"/>
    <property type="match status" value="1"/>
</dbReference>
<sequence length="206" mass="22475">MARSKSSNRWLEEHVNDPFVKKAQMDGYRSRSSYKLLEINAKDKLIQPTMTVMDLGSAPGGWSQVATDLVGHKGRVIASDILPMDAVAGVEFIQGDFTENAVFEEIMVVLGDAKVDVVISDMAPNISGVNAADQAASMYLIELALDMASQVLKPKGSFVAKVFHGGGYDGYVKAVREQFDKVVVRKPDSSRARSREVYLVGKGFRG</sequence>
<evidence type="ECO:0000256" key="5">
    <source>
        <dbReference type="ARBA" id="ARBA00037569"/>
    </source>
</evidence>
<dbReference type="PATRIC" id="fig|330734.3.peg.3661"/>
<proteinExistence type="inferred from homology"/>
<comment type="function">
    <text evidence="5 11">Specifically methylates the uridine in position 2552 of 23S rRNA at the 2'-O position of the ribose in the fully assembled 50S ribosomal subunit.</text>
</comment>
<dbReference type="AlphaFoldDB" id="A0A0H4I8E7"/>
<evidence type="ECO:0000256" key="7">
    <source>
        <dbReference type="ARBA" id="ARBA00041129"/>
    </source>
</evidence>
<reference evidence="14 15" key="1">
    <citation type="submission" date="2015-05" db="EMBL/GenBank/DDBJ databases">
        <title>Complete genome of Marinobacter psychrophilus strain 20041T isolated from sea-ice of the Canadian Basin.</title>
        <authorList>
            <person name="Song L."/>
            <person name="Ren L."/>
            <person name="Yu Y."/>
            <person name="Wang X."/>
        </authorList>
    </citation>
    <scope>NUCLEOTIDE SEQUENCE [LARGE SCALE GENOMIC DNA]</scope>
    <source>
        <strain evidence="14 15">20041</strain>
    </source>
</reference>
<comment type="similarity">
    <text evidence="11">Belongs to the class I-like SAM-binding methyltransferase superfamily. RNA methyltransferase RlmE family.</text>
</comment>
<evidence type="ECO:0000256" key="3">
    <source>
        <dbReference type="ARBA" id="ARBA00022679"/>
    </source>
</evidence>
<dbReference type="SUPFAM" id="SSF53335">
    <property type="entry name" value="S-adenosyl-L-methionine-dependent methyltransferases"/>
    <property type="match status" value="1"/>
</dbReference>
<dbReference type="GO" id="GO:0005737">
    <property type="term" value="C:cytoplasm"/>
    <property type="evidence" value="ECO:0007669"/>
    <property type="project" value="UniProtKB-SubCell"/>
</dbReference>
<keyword evidence="11" id="KW-0963">Cytoplasm</keyword>
<feature type="binding site" evidence="11">
    <location>
        <position position="62"/>
    </location>
    <ligand>
        <name>S-adenosyl-L-methionine</name>
        <dbReference type="ChEBI" id="CHEBI:59789"/>
    </ligand>
</feature>
<protein>
    <recommendedName>
        <fullName evidence="7 11">Ribosomal RNA large subunit methyltransferase E</fullName>
        <ecNumber evidence="6 11">2.1.1.166</ecNumber>
    </recommendedName>
    <alternativeName>
        <fullName evidence="9 11">23S rRNA Um2552 methyltransferase</fullName>
    </alternativeName>
    <alternativeName>
        <fullName evidence="8 11">rRNA (uridine-2'-O-)-methyltransferase</fullName>
    </alternativeName>
</protein>
<evidence type="ECO:0000256" key="4">
    <source>
        <dbReference type="ARBA" id="ARBA00022691"/>
    </source>
</evidence>
<feature type="active site" description="Proton acceptor" evidence="11 12">
    <location>
        <position position="161"/>
    </location>
</feature>
<dbReference type="STRING" id="330734.ABA45_17440"/>
<dbReference type="InterPro" id="IPR015507">
    <property type="entry name" value="rRNA-MeTfrase_E"/>
</dbReference>
<evidence type="ECO:0000259" key="13">
    <source>
        <dbReference type="Pfam" id="PF01728"/>
    </source>
</evidence>
<comment type="catalytic activity">
    <reaction evidence="10 11">
        <text>uridine(2552) in 23S rRNA + S-adenosyl-L-methionine = 2'-O-methyluridine(2552) in 23S rRNA + S-adenosyl-L-homocysteine + H(+)</text>
        <dbReference type="Rhea" id="RHEA:42720"/>
        <dbReference type="Rhea" id="RHEA-COMP:10202"/>
        <dbReference type="Rhea" id="RHEA-COMP:10203"/>
        <dbReference type="ChEBI" id="CHEBI:15378"/>
        <dbReference type="ChEBI" id="CHEBI:57856"/>
        <dbReference type="ChEBI" id="CHEBI:59789"/>
        <dbReference type="ChEBI" id="CHEBI:65315"/>
        <dbReference type="ChEBI" id="CHEBI:74478"/>
        <dbReference type="EC" id="2.1.1.166"/>
    </reaction>
</comment>
<dbReference type="Proteomes" id="UP000036406">
    <property type="component" value="Chromosome"/>
</dbReference>
<evidence type="ECO:0000256" key="6">
    <source>
        <dbReference type="ARBA" id="ARBA00038861"/>
    </source>
</evidence>
<feature type="binding site" evidence="11">
    <location>
        <position position="60"/>
    </location>
    <ligand>
        <name>S-adenosyl-L-methionine</name>
        <dbReference type="ChEBI" id="CHEBI:59789"/>
    </ligand>
</feature>
<dbReference type="EC" id="2.1.1.166" evidence="6 11"/>
<dbReference type="PANTHER" id="PTHR10920">
    <property type="entry name" value="RIBOSOMAL RNA METHYLTRANSFERASE"/>
    <property type="match status" value="1"/>
</dbReference>
<dbReference type="PANTHER" id="PTHR10920:SF18">
    <property type="entry name" value="RRNA METHYLTRANSFERASE 2, MITOCHONDRIAL"/>
    <property type="match status" value="1"/>
</dbReference>
<comment type="subcellular location">
    <subcellularLocation>
        <location evidence="11">Cytoplasm</location>
    </subcellularLocation>
</comment>
<evidence type="ECO:0000256" key="2">
    <source>
        <dbReference type="ARBA" id="ARBA00022603"/>
    </source>
</evidence>
<accession>A0A0H4I8E7</accession>
<evidence type="ECO:0000256" key="10">
    <source>
        <dbReference type="ARBA" id="ARBA00048970"/>
    </source>
</evidence>
<dbReference type="Pfam" id="PF01728">
    <property type="entry name" value="FtsJ"/>
    <property type="match status" value="1"/>
</dbReference>
<keyword evidence="1 11" id="KW-0698">rRNA processing</keyword>
<keyword evidence="3 11" id="KW-0808">Transferase</keyword>
<name>A0A0H4I8E7_9GAMM</name>
<dbReference type="NCBIfam" id="NF008390">
    <property type="entry name" value="PRK11188.1"/>
    <property type="match status" value="1"/>
</dbReference>
<feature type="binding site" evidence="11">
    <location>
        <position position="121"/>
    </location>
    <ligand>
        <name>S-adenosyl-L-methionine</name>
        <dbReference type="ChEBI" id="CHEBI:59789"/>
    </ligand>
</feature>
<dbReference type="EMBL" id="CP011494">
    <property type="protein sequence ID" value="AKO54000.1"/>
    <property type="molecule type" value="Genomic_DNA"/>
</dbReference>
<feature type="binding site" evidence="11">
    <location>
        <position position="96"/>
    </location>
    <ligand>
        <name>S-adenosyl-L-methionine</name>
        <dbReference type="ChEBI" id="CHEBI:59789"/>
    </ligand>
</feature>
<keyword evidence="4 11" id="KW-0949">S-adenosyl-L-methionine</keyword>
<gene>
    <name evidence="11" type="primary">rlmE</name>
    <name evidence="11" type="synonym">ftsJ</name>
    <name evidence="11" type="synonym">rrmJ</name>
    <name evidence="14" type="ORF">ABA45_17440</name>
</gene>
<dbReference type="KEGG" id="mpq:ABA45_17440"/>
<dbReference type="InterPro" id="IPR002877">
    <property type="entry name" value="RNA_MeTrfase_FtsJ_dom"/>
</dbReference>
<keyword evidence="2 11" id="KW-0489">Methyltransferase</keyword>
<evidence type="ECO:0000256" key="11">
    <source>
        <dbReference type="HAMAP-Rule" id="MF_01547"/>
    </source>
</evidence>
<dbReference type="GO" id="GO:0008650">
    <property type="term" value="F:rRNA (uridine-2'-O-)-methyltransferase activity"/>
    <property type="evidence" value="ECO:0007669"/>
    <property type="project" value="UniProtKB-UniRule"/>
</dbReference>
<dbReference type="HAMAP" id="MF_01547">
    <property type="entry name" value="RNA_methyltr_E"/>
    <property type="match status" value="1"/>
</dbReference>
<evidence type="ECO:0000256" key="9">
    <source>
        <dbReference type="ARBA" id="ARBA00042745"/>
    </source>
</evidence>
<dbReference type="InterPro" id="IPR050082">
    <property type="entry name" value="RNA_methyltr_RlmE"/>
</dbReference>
<keyword evidence="15" id="KW-1185">Reference proteome</keyword>
<dbReference type="InterPro" id="IPR029063">
    <property type="entry name" value="SAM-dependent_MTases_sf"/>
</dbReference>
<feature type="domain" description="Ribosomal RNA methyltransferase FtsJ" evidence="13">
    <location>
        <begin position="28"/>
        <end position="204"/>
    </location>
</feature>
<dbReference type="FunFam" id="3.40.50.150:FF:000005">
    <property type="entry name" value="Ribosomal RNA large subunit methyltransferase E"/>
    <property type="match status" value="1"/>
</dbReference>
<evidence type="ECO:0000256" key="8">
    <source>
        <dbReference type="ARBA" id="ARBA00041995"/>
    </source>
</evidence>
<evidence type="ECO:0000313" key="14">
    <source>
        <dbReference type="EMBL" id="AKO54000.1"/>
    </source>
</evidence>
<organism evidence="14 15">
    <name type="scientific">Marinobacter psychrophilus</name>
    <dbReference type="NCBI Taxonomy" id="330734"/>
    <lineage>
        <taxon>Bacteria</taxon>
        <taxon>Pseudomonadati</taxon>
        <taxon>Pseudomonadota</taxon>
        <taxon>Gammaproteobacteria</taxon>
        <taxon>Pseudomonadales</taxon>
        <taxon>Marinobacteraceae</taxon>
        <taxon>Marinobacter</taxon>
    </lineage>
</organism>
<dbReference type="RefSeq" id="WP_048388281.1">
    <property type="nucleotide sequence ID" value="NZ_CP011494.1"/>
</dbReference>
<feature type="binding site" evidence="11">
    <location>
        <position position="80"/>
    </location>
    <ligand>
        <name>S-adenosyl-L-methionine</name>
        <dbReference type="ChEBI" id="CHEBI:59789"/>
    </ligand>
</feature>